<evidence type="ECO:0000313" key="2">
    <source>
        <dbReference type="Proteomes" id="UP001597097"/>
    </source>
</evidence>
<dbReference type="Proteomes" id="UP001597097">
    <property type="component" value="Unassembled WGS sequence"/>
</dbReference>
<dbReference type="RefSeq" id="WP_219536183.1">
    <property type="nucleotide sequence ID" value="NZ_JAHKRM010000028.1"/>
</dbReference>
<name>A0ABW4GKV7_9ACTN</name>
<reference evidence="2" key="1">
    <citation type="journal article" date="2019" name="Int. J. Syst. Evol. Microbiol.">
        <title>The Global Catalogue of Microorganisms (GCM) 10K type strain sequencing project: providing services to taxonomists for standard genome sequencing and annotation.</title>
        <authorList>
            <consortium name="The Broad Institute Genomics Platform"/>
            <consortium name="The Broad Institute Genome Sequencing Center for Infectious Disease"/>
            <person name="Wu L."/>
            <person name="Ma J."/>
        </authorList>
    </citation>
    <scope>NUCLEOTIDE SEQUENCE [LARGE SCALE GENOMIC DNA]</scope>
    <source>
        <strain evidence="2">CGMCC 1.15399</strain>
    </source>
</reference>
<sequence>MTRHVPISGSVAAEHDQALDRLRVLLTRRGIHSYVVEWLRLTLRSAPFPAAPLSNLDRYPPELIVFAPQGWRVATVRIAADRSAAYIVEVARVGEDHALMPDIRYIVPSGKPAKAAALIPG</sequence>
<dbReference type="EMBL" id="JBHUCM010000038">
    <property type="protein sequence ID" value="MFD1543314.1"/>
    <property type="molecule type" value="Genomic_DNA"/>
</dbReference>
<evidence type="ECO:0000313" key="1">
    <source>
        <dbReference type="EMBL" id="MFD1543314.1"/>
    </source>
</evidence>
<comment type="caution">
    <text evidence="1">The sequence shown here is derived from an EMBL/GenBank/DDBJ whole genome shotgun (WGS) entry which is preliminary data.</text>
</comment>
<organism evidence="1 2">
    <name type="scientific">Nonomuraea guangzhouensis</name>
    <dbReference type="NCBI Taxonomy" id="1291555"/>
    <lineage>
        <taxon>Bacteria</taxon>
        <taxon>Bacillati</taxon>
        <taxon>Actinomycetota</taxon>
        <taxon>Actinomycetes</taxon>
        <taxon>Streptosporangiales</taxon>
        <taxon>Streptosporangiaceae</taxon>
        <taxon>Nonomuraea</taxon>
    </lineage>
</organism>
<keyword evidence="2" id="KW-1185">Reference proteome</keyword>
<protein>
    <submittedName>
        <fullName evidence="1">Uncharacterized protein</fullName>
    </submittedName>
</protein>
<proteinExistence type="predicted"/>
<accession>A0ABW4GKV7</accession>
<gene>
    <name evidence="1" type="ORF">ACFSJ0_40135</name>
</gene>